<organism evidence="1 2">
    <name type="scientific">Caerostris extrusa</name>
    <name type="common">Bark spider</name>
    <name type="synonym">Caerostris bankana</name>
    <dbReference type="NCBI Taxonomy" id="172846"/>
    <lineage>
        <taxon>Eukaryota</taxon>
        <taxon>Metazoa</taxon>
        <taxon>Ecdysozoa</taxon>
        <taxon>Arthropoda</taxon>
        <taxon>Chelicerata</taxon>
        <taxon>Arachnida</taxon>
        <taxon>Araneae</taxon>
        <taxon>Araneomorphae</taxon>
        <taxon>Entelegynae</taxon>
        <taxon>Araneoidea</taxon>
        <taxon>Araneidae</taxon>
        <taxon>Caerostris</taxon>
    </lineage>
</organism>
<dbReference type="AlphaFoldDB" id="A0AAV4XYZ7"/>
<protein>
    <submittedName>
        <fullName evidence="1">Uncharacterized protein</fullName>
    </submittedName>
</protein>
<sequence>MKNGEYTVVPNVYLNVDFAQQNKSPVTQTIRCIQQKYNGVETHVPYRASQYLRFSTIQPIRGEPPIKSSGKMQFLLLRKTYNTAAAENIIYGTTLKATVLLYLKAYSAYQATNIILT</sequence>
<evidence type="ECO:0000313" key="2">
    <source>
        <dbReference type="Proteomes" id="UP001054945"/>
    </source>
</evidence>
<dbReference type="EMBL" id="BPLR01018428">
    <property type="protein sequence ID" value="GIY99533.1"/>
    <property type="molecule type" value="Genomic_DNA"/>
</dbReference>
<accession>A0AAV4XYZ7</accession>
<comment type="caution">
    <text evidence="1">The sequence shown here is derived from an EMBL/GenBank/DDBJ whole genome shotgun (WGS) entry which is preliminary data.</text>
</comment>
<dbReference type="Proteomes" id="UP001054945">
    <property type="component" value="Unassembled WGS sequence"/>
</dbReference>
<name>A0AAV4XYZ7_CAEEX</name>
<keyword evidence="2" id="KW-1185">Reference proteome</keyword>
<proteinExistence type="predicted"/>
<gene>
    <name evidence="1" type="ORF">CEXT_517021</name>
</gene>
<evidence type="ECO:0000313" key="1">
    <source>
        <dbReference type="EMBL" id="GIY99533.1"/>
    </source>
</evidence>
<reference evidence="1 2" key="1">
    <citation type="submission" date="2021-06" db="EMBL/GenBank/DDBJ databases">
        <title>Caerostris extrusa draft genome.</title>
        <authorList>
            <person name="Kono N."/>
            <person name="Arakawa K."/>
        </authorList>
    </citation>
    <scope>NUCLEOTIDE SEQUENCE [LARGE SCALE GENOMIC DNA]</scope>
</reference>